<proteinExistence type="inferred from homology"/>
<dbReference type="Gene3D" id="2.40.170.20">
    <property type="entry name" value="TonB-dependent receptor, beta-barrel domain"/>
    <property type="match status" value="1"/>
</dbReference>
<dbReference type="AlphaFoldDB" id="A0A163VU98"/>
<keyword evidence="4 8" id="KW-0812">Transmembrane</keyword>
<evidence type="ECO:0000256" key="1">
    <source>
        <dbReference type="ARBA" id="ARBA00004571"/>
    </source>
</evidence>
<dbReference type="Pfam" id="PF07715">
    <property type="entry name" value="Plug"/>
    <property type="match status" value="1"/>
</dbReference>
<dbReference type="PANTHER" id="PTHR30069:SF29">
    <property type="entry name" value="HEMOGLOBIN AND HEMOGLOBIN-HAPTOGLOBIN-BINDING PROTEIN 1-RELATED"/>
    <property type="match status" value="1"/>
</dbReference>
<dbReference type="InterPro" id="IPR009038">
    <property type="entry name" value="GOLD_dom"/>
</dbReference>
<dbReference type="InterPro" id="IPR008969">
    <property type="entry name" value="CarboxyPept-like_regulatory"/>
</dbReference>
<keyword evidence="5" id="KW-0732">Signal</keyword>
<organism evidence="11 12">
    <name type="scientific">Myroides marinus</name>
    <dbReference type="NCBI Taxonomy" id="703342"/>
    <lineage>
        <taxon>Bacteria</taxon>
        <taxon>Pseudomonadati</taxon>
        <taxon>Bacteroidota</taxon>
        <taxon>Flavobacteriia</taxon>
        <taxon>Flavobacteriales</taxon>
        <taxon>Flavobacteriaceae</taxon>
        <taxon>Myroides</taxon>
    </lineage>
</organism>
<name>A0A163VU98_9FLAO</name>
<dbReference type="EMBL" id="LQNU01000083">
    <property type="protein sequence ID" value="KZE75411.1"/>
    <property type="molecule type" value="Genomic_DNA"/>
</dbReference>
<evidence type="ECO:0000256" key="6">
    <source>
        <dbReference type="ARBA" id="ARBA00023136"/>
    </source>
</evidence>
<evidence type="ECO:0000256" key="8">
    <source>
        <dbReference type="PROSITE-ProRule" id="PRU01360"/>
    </source>
</evidence>
<feature type="transmembrane region" description="Helical" evidence="9">
    <location>
        <begin position="31"/>
        <end position="54"/>
    </location>
</feature>
<dbReference type="InterPro" id="IPR039426">
    <property type="entry name" value="TonB-dep_rcpt-like"/>
</dbReference>
<dbReference type="Pfam" id="PF13620">
    <property type="entry name" value="CarboxypepD_reg"/>
    <property type="match status" value="1"/>
</dbReference>
<comment type="caution">
    <text evidence="11">The sequence shown here is derived from an EMBL/GenBank/DDBJ whole genome shotgun (WGS) entry which is preliminary data.</text>
</comment>
<feature type="domain" description="GOLD" evidence="10">
    <location>
        <begin position="16"/>
        <end position="125"/>
    </location>
</feature>
<dbReference type="GO" id="GO:0044718">
    <property type="term" value="P:siderophore transmembrane transport"/>
    <property type="evidence" value="ECO:0007669"/>
    <property type="project" value="TreeGrafter"/>
</dbReference>
<dbReference type="InterPro" id="IPR012910">
    <property type="entry name" value="Plug_dom"/>
</dbReference>
<dbReference type="GO" id="GO:0009279">
    <property type="term" value="C:cell outer membrane"/>
    <property type="evidence" value="ECO:0007669"/>
    <property type="project" value="UniProtKB-SubCell"/>
</dbReference>
<keyword evidence="3 8" id="KW-1134">Transmembrane beta strand</keyword>
<dbReference type="PROSITE" id="PS52016">
    <property type="entry name" value="TONB_DEPENDENT_REC_3"/>
    <property type="match status" value="1"/>
</dbReference>
<evidence type="ECO:0000313" key="11">
    <source>
        <dbReference type="EMBL" id="KZE75411.1"/>
    </source>
</evidence>
<comment type="subcellular location">
    <subcellularLocation>
        <location evidence="1 8">Cell outer membrane</location>
        <topology evidence="1 8">Multi-pass membrane protein</topology>
    </subcellularLocation>
</comment>
<dbReference type="Gene3D" id="2.60.40.1120">
    <property type="entry name" value="Carboxypeptidase-like, regulatory domain"/>
    <property type="match status" value="1"/>
</dbReference>
<dbReference type="InterPro" id="IPR036942">
    <property type="entry name" value="Beta-barrel_TonB_sf"/>
</dbReference>
<keyword evidence="2 8" id="KW-0813">Transport</keyword>
<dbReference type="PANTHER" id="PTHR30069">
    <property type="entry name" value="TONB-DEPENDENT OUTER MEMBRANE RECEPTOR"/>
    <property type="match status" value="1"/>
</dbReference>
<comment type="similarity">
    <text evidence="8">Belongs to the TonB-dependent receptor family.</text>
</comment>
<dbReference type="PROSITE" id="PS50866">
    <property type="entry name" value="GOLD"/>
    <property type="match status" value="1"/>
</dbReference>
<evidence type="ECO:0000256" key="9">
    <source>
        <dbReference type="SAM" id="Phobius"/>
    </source>
</evidence>
<dbReference type="SUPFAM" id="SSF49464">
    <property type="entry name" value="Carboxypeptidase regulatory domain-like"/>
    <property type="match status" value="1"/>
</dbReference>
<sequence>MLVFKHLFVTVLNKIYVCLGKKVISMFFKRMILLVIFITTVSYGQVVNVNGVVLSEDNKTLSNVEIGLVSSNGEYNTEVKSGVDGSYTFMNVPYGHYTIVYSYNNFSDFKTIEVSKANVYFELKVEGQHKVLDNIDIVIQNKKQQLERTGYAMNVISIDNAAYQSVQTNELLDRSAGVKIRQDGGLGSKVSYNINGLSGRSVRIFIDGVPAENFGSAFSINSIPPASIERIEVYKGVVPAYLSQDALGGAINIVLKQKRTSSLNVSGSYGSFNTNQYNVNGSYRADNGLTVNGTAFYNYSDNNYRVYGPMIRTSDAEGNITYLTKGAKRFNDAYESYGTQVNVGFTDVKWADKFFIGTVLSKGYKEQQHGSTMEKVYGDRHSRRNSEMIALNYDKKDFLVDGLQFKVDASYGNYTRQVIDTVGIMYDWSGKPTYDKDGNIIYHNGKAEVGDKQSMRKDLDKSFALRANLSYEFIKNNILHVNYFHNTFKRSVTDPKEHPVVQSLINTRDLQKDILSISYENISFNERLRTNLFYKNYNQKATSNEPERIDKDNYKINQSVITKKFDGYGLSLSYRVWDSFYLLTSYEKAIRMPAEEELFGNSSENLLSAILLEPEKSTNANIGFNAGPFRLGDHVLSVNATYFYRDTKDMIRLIPDDSRGEYAKYENLENVLSRGIDVELNYSFREKLMFNFTVSKFDVLFNTEFNKRGEPYPFYRTQIRNEPSLKLNANLSYTFKDLFKKGNSLNVYYNVYYVEEFHRNWKNVGGAGLDIIPAQYPNDIGAMYQLHNKKTTISFDAKNIFNQHIYDNFGLQKPGRAFYVKVTHSFFN</sequence>
<accession>A0A163VU98</accession>
<keyword evidence="6 8" id="KW-0472">Membrane</keyword>
<evidence type="ECO:0000256" key="5">
    <source>
        <dbReference type="ARBA" id="ARBA00022729"/>
    </source>
</evidence>
<evidence type="ECO:0000313" key="12">
    <source>
        <dbReference type="Proteomes" id="UP000076630"/>
    </source>
</evidence>
<dbReference type="SUPFAM" id="SSF56935">
    <property type="entry name" value="Porins"/>
    <property type="match status" value="1"/>
</dbReference>
<dbReference type="InterPro" id="IPR037066">
    <property type="entry name" value="Plug_dom_sf"/>
</dbReference>
<evidence type="ECO:0000256" key="4">
    <source>
        <dbReference type="ARBA" id="ARBA00022692"/>
    </source>
</evidence>
<evidence type="ECO:0000256" key="7">
    <source>
        <dbReference type="ARBA" id="ARBA00023237"/>
    </source>
</evidence>
<keyword evidence="9" id="KW-1133">Transmembrane helix</keyword>
<protein>
    <recommendedName>
        <fullName evidence="10">GOLD domain-containing protein</fullName>
    </recommendedName>
</protein>
<keyword evidence="12" id="KW-1185">Reference proteome</keyword>
<dbReference type="Gene3D" id="2.170.130.10">
    <property type="entry name" value="TonB-dependent receptor, plug domain"/>
    <property type="match status" value="1"/>
</dbReference>
<reference evidence="11 12" key="1">
    <citation type="submission" date="2016-01" db="EMBL/GenBank/DDBJ databases">
        <title>Whole genome sequencing of Myroides marinus L41.</title>
        <authorList>
            <person name="Hong K.W."/>
        </authorList>
    </citation>
    <scope>NUCLEOTIDE SEQUENCE [LARGE SCALE GENOMIC DNA]</scope>
    <source>
        <strain evidence="11 12">L41</strain>
    </source>
</reference>
<evidence type="ECO:0000256" key="3">
    <source>
        <dbReference type="ARBA" id="ARBA00022452"/>
    </source>
</evidence>
<gene>
    <name evidence="11" type="ORF">AV926_01370</name>
</gene>
<evidence type="ECO:0000259" key="10">
    <source>
        <dbReference type="PROSITE" id="PS50866"/>
    </source>
</evidence>
<dbReference type="Proteomes" id="UP000076630">
    <property type="component" value="Unassembled WGS sequence"/>
</dbReference>
<dbReference type="GO" id="GO:0015344">
    <property type="term" value="F:siderophore uptake transmembrane transporter activity"/>
    <property type="evidence" value="ECO:0007669"/>
    <property type="project" value="TreeGrafter"/>
</dbReference>
<evidence type="ECO:0000256" key="2">
    <source>
        <dbReference type="ARBA" id="ARBA00022448"/>
    </source>
</evidence>
<keyword evidence="7 8" id="KW-0998">Cell outer membrane</keyword>